<protein>
    <submittedName>
        <fullName evidence="9">Bcr/CflA family drug resistance efflux transporter</fullName>
    </submittedName>
</protein>
<dbReference type="Gene3D" id="1.20.1720.10">
    <property type="entry name" value="Multidrug resistance protein D"/>
    <property type="match status" value="1"/>
</dbReference>
<evidence type="ECO:0000256" key="1">
    <source>
        <dbReference type="ARBA" id="ARBA00004651"/>
    </source>
</evidence>
<dbReference type="InterPro" id="IPR036259">
    <property type="entry name" value="MFS_trans_sf"/>
</dbReference>
<dbReference type="SUPFAM" id="SSF103473">
    <property type="entry name" value="MFS general substrate transporter"/>
    <property type="match status" value="1"/>
</dbReference>
<dbReference type="Pfam" id="PF07690">
    <property type="entry name" value="MFS_1"/>
    <property type="match status" value="1"/>
</dbReference>
<keyword evidence="4 7" id="KW-0812">Transmembrane</keyword>
<reference evidence="9" key="1">
    <citation type="submission" date="2022-08" db="EMBL/GenBank/DDBJ databases">
        <title>Genome Sequence of the sulphate-reducing bacterium, Pseudodesulfovibrio portus JCM14722.</title>
        <authorList>
            <person name="Kondo R."/>
            <person name="Kataoka T."/>
        </authorList>
    </citation>
    <scope>NUCLEOTIDE SEQUENCE</scope>
    <source>
        <strain evidence="9">JCM 14722</strain>
    </source>
</reference>
<accession>A0ABN6RYZ7</accession>
<keyword evidence="5 7" id="KW-1133">Transmembrane helix</keyword>
<feature type="domain" description="Major facilitator superfamily (MFS) profile" evidence="8">
    <location>
        <begin position="1"/>
        <end position="384"/>
    </location>
</feature>
<keyword evidence="10" id="KW-1185">Reference proteome</keyword>
<feature type="transmembrane region" description="Helical" evidence="7">
    <location>
        <begin position="356"/>
        <end position="377"/>
    </location>
</feature>
<gene>
    <name evidence="9" type="ORF">JCM14722_27700</name>
</gene>
<dbReference type="InterPro" id="IPR011701">
    <property type="entry name" value="MFS"/>
</dbReference>
<keyword evidence="3" id="KW-1003">Cell membrane</keyword>
<feature type="transmembrane region" description="Helical" evidence="7">
    <location>
        <begin position="240"/>
        <end position="258"/>
    </location>
</feature>
<feature type="transmembrane region" description="Helical" evidence="7">
    <location>
        <begin position="94"/>
        <end position="115"/>
    </location>
</feature>
<evidence type="ECO:0000256" key="5">
    <source>
        <dbReference type="ARBA" id="ARBA00022989"/>
    </source>
</evidence>
<dbReference type="PROSITE" id="PS50850">
    <property type="entry name" value="MFS"/>
    <property type="match status" value="1"/>
</dbReference>
<evidence type="ECO:0000313" key="10">
    <source>
        <dbReference type="Proteomes" id="UP001061361"/>
    </source>
</evidence>
<evidence type="ECO:0000259" key="8">
    <source>
        <dbReference type="PROSITE" id="PS50850"/>
    </source>
</evidence>
<sequence length="385" mass="41040">MPNLLFLSILAAFPAMAIDMYLPAIPMLQELWGVPFGVVNRSLVIFIVTFSVFLLVHGPLSDRFGRRPVLFGGILLFILGSILCAVAPSITVLLAARALQGAGAASASSLSLALSKDLYEGAERQKILAYIGVIMAFCPMFAPTLGGAILKFASWHWIFVTQACLALIGLYGVFRLKEPLAEFTRGGVLAVAGRYLTVFRNVPFTVLSTAFALMVLPHFGFIGGSTDIFINGFGMSEQMFGVYFAVNAFGLMVGSFTCTRLAGVVPPMRILYSSLCIMLGAGALMLVLGGGSPLTVTVPMVCITFAVGFSRPIANSMILDHVSKDVGAASGVITFEMFFVGAMSMELISLEWAHKFAVLGVLALAGALIPLLTLLVMRAAERRKA</sequence>
<name>A0ABN6RYZ7_9BACT</name>
<keyword evidence="2" id="KW-0813">Transport</keyword>
<dbReference type="InterPro" id="IPR020846">
    <property type="entry name" value="MFS_dom"/>
</dbReference>
<evidence type="ECO:0000313" key="9">
    <source>
        <dbReference type="EMBL" id="BDQ35228.1"/>
    </source>
</evidence>
<feature type="transmembrane region" description="Helical" evidence="7">
    <location>
        <begin position="33"/>
        <end position="56"/>
    </location>
</feature>
<dbReference type="PANTHER" id="PTHR42718">
    <property type="entry name" value="MAJOR FACILITATOR SUPERFAMILY MULTIDRUG TRANSPORTER MFSC"/>
    <property type="match status" value="1"/>
</dbReference>
<evidence type="ECO:0000256" key="7">
    <source>
        <dbReference type="SAM" id="Phobius"/>
    </source>
</evidence>
<keyword evidence="6 7" id="KW-0472">Membrane</keyword>
<dbReference type="RefSeq" id="WP_264982116.1">
    <property type="nucleotide sequence ID" value="NZ_AP026708.1"/>
</dbReference>
<evidence type="ECO:0000256" key="6">
    <source>
        <dbReference type="ARBA" id="ARBA00023136"/>
    </source>
</evidence>
<feature type="transmembrane region" description="Helical" evidence="7">
    <location>
        <begin position="155"/>
        <end position="174"/>
    </location>
</feature>
<evidence type="ECO:0000256" key="2">
    <source>
        <dbReference type="ARBA" id="ARBA00022448"/>
    </source>
</evidence>
<evidence type="ECO:0000256" key="3">
    <source>
        <dbReference type="ARBA" id="ARBA00022475"/>
    </source>
</evidence>
<feature type="transmembrane region" description="Helical" evidence="7">
    <location>
        <begin position="127"/>
        <end position="149"/>
    </location>
</feature>
<dbReference type="PANTHER" id="PTHR42718:SF46">
    <property type="entry name" value="BLR6921 PROTEIN"/>
    <property type="match status" value="1"/>
</dbReference>
<comment type="subcellular location">
    <subcellularLocation>
        <location evidence="1">Cell membrane</location>
        <topology evidence="1">Multi-pass membrane protein</topology>
    </subcellularLocation>
</comment>
<feature type="transmembrane region" description="Helical" evidence="7">
    <location>
        <begin position="270"/>
        <end position="288"/>
    </location>
</feature>
<feature type="transmembrane region" description="Helical" evidence="7">
    <location>
        <begin position="195"/>
        <end position="220"/>
    </location>
</feature>
<proteinExistence type="predicted"/>
<feature type="transmembrane region" description="Helical" evidence="7">
    <location>
        <begin position="68"/>
        <end position="88"/>
    </location>
</feature>
<dbReference type="Proteomes" id="UP001061361">
    <property type="component" value="Chromosome"/>
</dbReference>
<evidence type="ECO:0000256" key="4">
    <source>
        <dbReference type="ARBA" id="ARBA00022692"/>
    </source>
</evidence>
<dbReference type="EMBL" id="AP026708">
    <property type="protein sequence ID" value="BDQ35228.1"/>
    <property type="molecule type" value="Genomic_DNA"/>
</dbReference>
<dbReference type="CDD" id="cd17320">
    <property type="entry name" value="MFS_MdfA_MDR_like"/>
    <property type="match status" value="1"/>
</dbReference>
<organism evidence="9 10">
    <name type="scientific">Pseudodesulfovibrio portus</name>
    <dbReference type="NCBI Taxonomy" id="231439"/>
    <lineage>
        <taxon>Bacteria</taxon>
        <taxon>Pseudomonadati</taxon>
        <taxon>Thermodesulfobacteriota</taxon>
        <taxon>Desulfovibrionia</taxon>
        <taxon>Desulfovibrionales</taxon>
        <taxon>Desulfovibrionaceae</taxon>
    </lineage>
</organism>
<feature type="transmembrane region" description="Helical" evidence="7">
    <location>
        <begin position="294"/>
        <end position="314"/>
    </location>
</feature>
<feature type="transmembrane region" description="Helical" evidence="7">
    <location>
        <begin position="326"/>
        <end position="350"/>
    </location>
</feature>